<sequence>MIRLVCGATVAEHQGDPGSIPGRFSPDFRMWESSTGFLGDLPFPPSFLSGAAPYSYQSPSSALKTSMFRAVQISSLTCLHLRFGRLSAVREIEVNMERRRNSGAGETGDPRRPAASSATIPTCENRGAAPTGIEPGSPRWEASSLATTPPRLPVPSGLFIPATLSYWEYGELPDVDEVRLARVQADCQCDRRTKDLPPRGWGSSPRSLDYKSATLSLSFGDRTTTTYALSGIIVWLFTRYFHNERRRTLASEASPATAERSDEVVKAIASISAGTKERGKREIPEKTRRPTALSDTIITFENPEIRKHVGATVAEQLACSPPTKTIQVQSPAGSLRIFACGNRAGRCRWSASFLGDLPFPPPFHSGAAPYSPLSPSSALKISTLRAVQISSLAHAQLHHRGSKLDPRSDLRLTQQTVGPFEFRAGREIEMKFISNPRNWRFEISIRDQQPSSTIEKYAYFHDVMYYEPIAKFVSYLMLISHFGAKIDESEIQNHEISLEQHIYIGTKIKLDPGSELGSFRSGKMLVQPDITHSEHVIYEVIFQRRRRERASDADSPHTSHGVSDLGRGGGEGRGEWRACPERTGLSEAPVPAAVPTCTPASATAALSHGVPFSACHLPIPQSTSSRVSTPTRNTRDLQNSRFISVTCPLPREHILWIYRPLHSNRRHTRKTVCESLTNRWDHWSLSFAVCSADQKLPTHAKCAQSCTLGLNGSREIGQFIAELAILAEEFSEASKIRTLGSLLRGLKGLGATVAERLACSPPTKAIRVQSPAVSLRIFLVGRRVFSGIPRSPSPLIPALLHTHLNHAHRRSRPRRGGISGKWNFSRASDEVTVNELYVLSVILETSVSEAGLQVAREADSGSCQRDREERERERERRGRKDPPTAQVPPPASLSRAKKRRPSRQPLIKNPAEKRRNPRCSPSLALLLFFFSRRP</sequence>
<organism evidence="2 3">
    <name type="scientific">Dryococelus australis</name>
    <dbReference type="NCBI Taxonomy" id="614101"/>
    <lineage>
        <taxon>Eukaryota</taxon>
        <taxon>Metazoa</taxon>
        <taxon>Ecdysozoa</taxon>
        <taxon>Arthropoda</taxon>
        <taxon>Hexapoda</taxon>
        <taxon>Insecta</taxon>
        <taxon>Pterygota</taxon>
        <taxon>Neoptera</taxon>
        <taxon>Polyneoptera</taxon>
        <taxon>Phasmatodea</taxon>
        <taxon>Verophasmatodea</taxon>
        <taxon>Anareolatae</taxon>
        <taxon>Phasmatidae</taxon>
        <taxon>Eurycanthinae</taxon>
        <taxon>Dryococelus</taxon>
    </lineage>
</organism>
<evidence type="ECO:0000313" key="3">
    <source>
        <dbReference type="Proteomes" id="UP001159363"/>
    </source>
</evidence>
<feature type="region of interest" description="Disordered" evidence="1">
    <location>
        <begin position="548"/>
        <end position="578"/>
    </location>
</feature>
<protein>
    <submittedName>
        <fullName evidence="2">Uncharacterized protein</fullName>
    </submittedName>
</protein>
<feature type="region of interest" description="Disordered" evidence="1">
    <location>
        <begin position="99"/>
        <end position="148"/>
    </location>
</feature>
<name>A0ABQ9GV15_9NEOP</name>
<proteinExistence type="predicted"/>
<accession>A0ABQ9GV15</accession>
<feature type="compositionally biased region" description="Basic and acidic residues" evidence="1">
    <location>
        <begin position="856"/>
        <end position="882"/>
    </location>
</feature>
<keyword evidence="3" id="KW-1185">Reference proteome</keyword>
<reference evidence="2 3" key="1">
    <citation type="submission" date="2023-02" db="EMBL/GenBank/DDBJ databases">
        <title>LHISI_Scaffold_Assembly.</title>
        <authorList>
            <person name="Stuart O.P."/>
            <person name="Cleave R."/>
            <person name="Magrath M.J.L."/>
            <person name="Mikheyev A.S."/>
        </authorList>
    </citation>
    <scope>NUCLEOTIDE SEQUENCE [LARGE SCALE GENOMIC DNA]</scope>
    <source>
        <strain evidence="2">Daus_M_001</strain>
        <tissue evidence="2">Leg muscle</tissue>
    </source>
</reference>
<dbReference type="Proteomes" id="UP001159363">
    <property type="component" value="Chromosome 8"/>
</dbReference>
<feature type="region of interest" description="Disordered" evidence="1">
    <location>
        <begin position="855"/>
        <end position="918"/>
    </location>
</feature>
<evidence type="ECO:0000256" key="1">
    <source>
        <dbReference type="SAM" id="MobiDB-lite"/>
    </source>
</evidence>
<comment type="caution">
    <text evidence="2">The sequence shown here is derived from an EMBL/GenBank/DDBJ whole genome shotgun (WGS) entry which is preliminary data.</text>
</comment>
<evidence type="ECO:0000313" key="2">
    <source>
        <dbReference type="EMBL" id="KAJ8875843.1"/>
    </source>
</evidence>
<gene>
    <name evidence="2" type="ORF">PR048_023745</name>
</gene>
<dbReference type="EMBL" id="JARBHB010000009">
    <property type="protein sequence ID" value="KAJ8875843.1"/>
    <property type="molecule type" value="Genomic_DNA"/>
</dbReference>